<dbReference type="InterPro" id="IPR010737">
    <property type="entry name" value="4-carb_acid_sugar_kinase_N"/>
</dbReference>
<evidence type="ECO:0000256" key="4">
    <source>
        <dbReference type="ARBA" id="ARBA00022777"/>
    </source>
</evidence>
<evidence type="ECO:0000256" key="11">
    <source>
        <dbReference type="ARBA" id="ARBA00039461"/>
    </source>
</evidence>
<dbReference type="InterPro" id="IPR037051">
    <property type="entry name" value="4-carb_acid_sugar_kinase_N_sf"/>
</dbReference>
<evidence type="ECO:0000259" key="13">
    <source>
        <dbReference type="Pfam" id="PF07005"/>
    </source>
</evidence>
<dbReference type="SUPFAM" id="SSF142764">
    <property type="entry name" value="YgbK-like"/>
    <property type="match status" value="1"/>
</dbReference>
<dbReference type="Gene3D" id="3.40.980.20">
    <property type="entry name" value="Four-carbon acid sugar kinase, nucleotide binding domain"/>
    <property type="match status" value="1"/>
</dbReference>
<reference evidence="15 16" key="1">
    <citation type="submission" date="2021-03" db="EMBL/GenBank/DDBJ databases">
        <title>Genomic Encyclopedia of Type Strains, Phase IV (KMG-IV): sequencing the most valuable type-strain genomes for metagenomic binning, comparative biology and taxonomic classification.</title>
        <authorList>
            <person name="Goeker M."/>
        </authorList>
    </citation>
    <scope>NUCLEOTIDE SEQUENCE [LARGE SCALE GENOMIC DNA]</scope>
    <source>
        <strain evidence="15 16">DSM 6139</strain>
    </source>
</reference>
<dbReference type="NCBIfam" id="NF043035">
    <property type="entry name" value="OxoTetrKin"/>
    <property type="match status" value="1"/>
</dbReference>
<dbReference type="Proteomes" id="UP001519271">
    <property type="component" value="Unassembled WGS sequence"/>
</dbReference>
<evidence type="ECO:0000256" key="6">
    <source>
        <dbReference type="ARBA" id="ARBA00023277"/>
    </source>
</evidence>
<comment type="catalytic activity">
    <reaction evidence="7">
        <text>3-dehydro-L-erythronate + ATP = 3-dehydro-4-O-phospho-L-erythronate + ADP + H(+)</text>
        <dbReference type="Rhea" id="RHEA:52552"/>
        <dbReference type="ChEBI" id="CHEBI:15378"/>
        <dbReference type="ChEBI" id="CHEBI:30616"/>
        <dbReference type="ChEBI" id="CHEBI:136592"/>
        <dbReference type="ChEBI" id="CHEBI:136670"/>
        <dbReference type="ChEBI" id="CHEBI:456216"/>
        <dbReference type="EC" id="2.7.1.217"/>
    </reaction>
</comment>
<evidence type="ECO:0000256" key="5">
    <source>
        <dbReference type="ARBA" id="ARBA00022840"/>
    </source>
</evidence>
<evidence type="ECO:0000256" key="10">
    <source>
        <dbReference type="ARBA" id="ARBA00039095"/>
    </source>
</evidence>
<proteinExistence type="inferred from homology"/>
<evidence type="ECO:0000313" key="16">
    <source>
        <dbReference type="Proteomes" id="UP001519271"/>
    </source>
</evidence>
<dbReference type="Pfam" id="PF07005">
    <property type="entry name" value="SBD_N"/>
    <property type="match status" value="1"/>
</dbReference>
<sequence>MKEKIRLCCIADDFTGASDIASFFSEDGLRTLVTNGIPNNFVEIEDADIVVIALKTRTLNVDEAVSESRKALEWALDKGCEKFYFKYCSTFDSTSKGNIGPVADMMMEKLGIRYTVVCPSLPVNGRTVRHGILYVNGTPLSESHMKNHPLTPMTNSDIRVLLGEQSKYPIILLDENAFQSGSDFKDLLREMDGKWEHFYIVPDYYFEEHGMRIVDYFEDLVLYTGGSGLATHLGKKMVAKSGIQQNRNQKYELSGPTLLIAGSCSTATLGQIERYISEGLPYIKIEPEMLVSGQQTIDTLWSIISECNNGPILVFSSDTPDNILKAQENVGVEISELIEGVVSELAKKAVDNGIGKVVVAGGETSGAVTRRLGYNVFSIGKSVAPGVPVMIPLDNKSMKLILKSGNFGSPEFFLKAINLMEES</sequence>
<evidence type="ECO:0000256" key="7">
    <source>
        <dbReference type="ARBA" id="ARBA00035898"/>
    </source>
</evidence>
<name>A0ABS4G8B6_9CLOT</name>
<comment type="function">
    <text evidence="9">Catalyzes the ATP-dependent phosphorylation of 3-oxo-tetronate to 3-oxo-tetronate 4-phosphate.</text>
</comment>
<comment type="similarity">
    <text evidence="1">Belongs to the four-carbon acid sugar kinase family.</text>
</comment>
<evidence type="ECO:0000256" key="3">
    <source>
        <dbReference type="ARBA" id="ARBA00022741"/>
    </source>
</evidence>
<dbReference type="EMBL" id="JAGGKC010000035">
    <property type="protein sequence ID" value="MBP1920657.1"/>
    <property type="molecule type" value="Genomic_DNA"/>
</dbReference>
<accession>A0ABS4G8B6</accession>
<evidence type="ECO:0000256" key="12">
    <source>
        <dbReference type="ARBA" id="ARBA00041377"/>
    </source>
</evidence>
<keyword evidence="3" id="KW-0547">Nucleotide-binding</keyword>
<dbReference type="EC" id="2.7.1.217" evidence="10"/>
<dbReference type="InterPro" id="IPR031475">
    <property type="entry name" value="NBD_C"/>
</dbReference>
<comment type="catalytic activity">
    <reaction evidence="8">
        <text>3-dehydro-D-erythronate + ATP = 3-dehydro-4-O-phospho-D-erythronate + ADP + H(+)</text>
        <dbReference type="Rhea" id="RHEA:52556"/>
        <dbReference type="ChEBI" id="CHEBI:15378"/>
        <dbReference type="ChEBI" id="CHEBI:30616"/>
        <dbReference type="ChEBI" id="CHEBI:57958"/>
        <dbReference type="ChEBI" id="CHEBI:136593"/>
        <dbReference type="ChEBI" id="CHEBI:456216"/>
        <dbReference type="EC" id="2.7.1.217"/>
    </reaction>
</comment>
<protein>
    <recommendedName>
        <fullName evidence="11">3-oxo-tetronate kinase</fullName>
        <ecNumber evidence="10">2.7.1.217</ecNumber>
    </recommendedName>
    <alternativeName>
        <fullName evidence="12">3-dehydrotetronate 4-kinase</fullName>
    </alternativeName>
</protein>
<feature type="domain" description="Four-carbon acid sugar kinase N-terminal" evidence="13">
    <location>
        <begin position="7"/>
        <end position="233"/>
    </location>
</feature>
<keyword evidence="16" id="KW-1185">Reference proteome</keyword>
<dbReference type="Gene3D" id="3.40.50.10840">
    <property type="entry name" value="Putative sugar-binding, N-terminal domain"/>
    <property type="match status" value="1"/>
</dbReference>
<evidence type="ECO:0000256" key="9">
    <source>
        <dbReference type="ARBA" id="ARBA00037335"/>
    </source>
</evidence>
<dbReference type="Pfam" id="PF17042">
    <property type="entry name" value="NBD_C"/>
    <property type="match status" value="1"/>
</dbReference>
<feature type="domain" description="Four-carbon acid sugar kinase nucleotide binding" evidence="14">
    <location>
        <begin position="258"/>
        <end position="413"/>
    </location>
</feature>
<dbReference type="InterPro" id="IPR050007">
    <property type="entry name" value="OtnK"/>
</dbReference>
<evidence type="ECO:0000259" key="14">
    <source>
        <dbReference type="Pfam" id="PF17042"/>
    </source>
</evidence>
<organism evidence="15 16">
    <name type="scientific">Youngiibacter multivorans</name>
    <dbReference type="NCBI Taxonomy" id="937251"/>
    <lineage>
        <taxon>Bacteria</taxon>
        <taxon>Bacillati</taxon>
        <taxon>Bacillota</taxon>
        <taxon>Clostridia</taxon>
        <taxon>Eubacteriales</taxon>
        <taxon>Clostridiaceae</taxon>
        <taxon>Youngiibacter</taxon>
    </lineage>
</organism>
<dbReference type="InterPro" id="IPR042213">
    <property type="entry name" value="NBD_C_sf"/>
</dbReference>
<evidence type="ECO:0000256" key="2">
    <source>
        <dbReference type="ARBA" id="ARBA00022679"/>
    </source>
</evidence>
<evidence type="ECO:0000256" key="8">
    <source>
        <dbReference type="ARBA" id="ARBA00036346"/>
    </source>
</evidence>
<keyword evidence="2" id="KW-0808">Transferase</keyword>
<keyword evidence="5" id="KW-0067">ATP-binding</keyword>
<evidence type="ECO:0000313" key="15">
    <source>
        <dbReference type="EMBL" id="MBP1920657.1"/>
    </source>
</evidence>
<dbReference type="RefSeq" id="WP_209460819.1">
    <property type="nucleotide sequence ID" value="NZ_JAGGKC010000035.1"/>
</dbReference>
<evidence type="ECO:0000256" key="1">
    <source>
        <dbReference type="ARBA" id="ARBA00005715"/>
    </source>
</evidence>
<gene>
    <name evidence="15" type="ORF">J2Z34_003172</name>
</gene>
<keyword evidence="6" id="KW-0119">Carbohydrate metabolism</keyword>
<keyword evidence="4" id="KW-0418">Kinase</keyword>
<comment type="caution">
    <text evidence="15">The sequence shown here is derived from an EMBL/GenBank/DDBJ whole genome shotgun (WGS) entry which is preliminary data.</text>
</comment>